<evidence type="ECO:0000256" key="4">
    <source>
        <dbReference type="ARBA" id="ARBA00022692"/>
    </source>
</evidence>
<gene>
    <name evidence="11" type="ORF">LCGC14_0703440</name>
</gene>
<accession>A0A0F9QLT4</accession>
<name>A0A0F9QLT4_9ZZZZ</name>
<evidence type="ECO:0000259" key="10">
    <source>
        <dbReference type="Pfam" id="PF07670"/>
    </source>
</evidence>
<dbReference type="Pfam" id="PF01773">
    <property type="entry name" value="Nucleos_tra2_N"/>
    <property type="match status" value="1"/>
</dbReference>
<comment type="similarity">
    <text evidence="2">Belongs to the concentrative nucleoside transporter (CNT) (TC 2.A.41) family.</text>
</comment>
<feature type="transmembrane region" description="Helical" evidence="7">
    <location>
        <begin position="267"/>
        <end position="294"/>
    </location>
</feature>
<dbReference type="PANTHER" id="PTHR10590">
    <property type="entry name" value="SODIUM/NUCLEOSIDE COTRANSPORTER"/>
    <property type="match status" value="1"/>
</dbReference>
<dbReference type="GO" id="GO:0005886">
    <property type="term" value="C:plasma membrane"/>
    <property type="evidence" value="ECO:0007669"/>
    <property type="project" value="UniProtKB-SubCell"/>
</dbReference>
<comment type="caution">
    <text evidence="11">The sequence shown here is derived from an EMBL/GenBank/DDBJ whole genome shotgun (WGS) entry which is preliminary data.</text>
</comment>
<feature type="domain" description="Concentrative nucleoside transporter C-terminal" evidence="9">
    <location>
        <begin position="210"/>
        <end position="424"/>
    </location>
</feature>
<evidence type="ECO:0000256" key="1">
    <source>
        <dbReference type="ARBA" id="ARBA00004651"/>
    </source>
</evidence>
<dbReference type="EMBL" id="LAZR01001513">
    <property type="protein sequence ID" value="KKN43409.1"/>
    <property type="molecule type" value="Genomic_DNA"/>
</dbReference>
<feature type="transmembrane region" description="Helical" evidence="7">
    <location>
        <begin position="207"/>
        <end position="229"/>
    </location>
</feature>
<feature type="domain" description="Concentrative nucleoside transporter N-terminal" evidence="8">
    <location>
        <begin position="10"/>
        <end position="83"/>
    </location>
</feature>
<comment type="subcellular location">
    <subcellularLocation>
        <location evidence="1">Cell membrane</location>
        <topology evidence="1">Multi-pass membrane protein</topology>
    </subcellularLocation>
</comment>
<evidence type="ECO:0000259" key="9">
    <source>
        <dbReference type="Pfam" id="PF07662"/>
    </source>
</evidence>
<evidence type="ECO:0000256" key="3">
    <source>
        <dbReference type="ARBA" id="ARBA00022475"/>
    </source>
</evidence>
<dbReference type="InterPro" id="IPR008276">
    <property type="entry name" value="C_nuclsd_transpt"/>
</dbReference>
<dbReference type="InterPro" id="IPR011657">
    <property type="entry name" value="CNT_C_dom"/>
</dbReference>
<keyword evidence="3" id="KW-1003">Cell membrane</keyword>
<organism evidence="11">
    <name type="scientific">marine sediment metagenome</name>
    <dbReference type="NCBI Taxonomy" id="412755"/>
    <lineage>
        <taxon>unclassified sequences</taxon>
        <taxon>metagenomes</taxon>
        <taxon>ecological metagenomes</taxon>
    </lineage>
</organism>
<dbReference type="InterPro" id="IPR002668">
    <property type="entry name" value="CNT_N_dom"/>
</dbReference>
<feature type="transmembrane region" description="Helical" evidence="7">
    <location>
        <begin position="34"/>
        <end position="51"/>
    </location>
</feature>
<evidence type="ECO:0008006" key="12">
    <source>
        <dbReference type="Google" id="ProtNLM"/>
    </source>
</evidence>
<evidence type="ECO:0000256" key="5">
    <source>
        <dbReference type="ARBA" id="ARBA00022989"/>
    </source>
</evidence>
<feature type="transmembrane region" description="Helical" evidence="7">
    <location>
        <begin position="406"/>
        <end position="427"/>
    </location>
</feature>
<dbReference type="GO" id="GO:0015293">
    <property type="term" value="F:symporter activity"/>
    <property type="evidence" value="ECO:0007669"/>
    <property type="project" value="TreeGrafter"/>
</dbReference>
<protein>
    <recommendedName>
        <fullName evidence="12">Nucleoside transporter</fullName>
    </recommendedName>
</protein>
<evidence type="ECO:0000256" key="6">
    <source>
        <dbReference type="ARBA" id="ARBA00023136"/>
    </source>
</evidence>
<keyword evidence="4 7" id="KW-0812">Transmembrane</keyword>
<feature type="transmembrane region" description="Helical" evidence="7">
    <location>
        <begin position="177"/>
        <end position="201"/>
    </location>
</feature>
<sequence length="436" mass="47388">MDIYNLVSFFGIFVLAGFAWLCSSNRKVINWRVVLWGIGLQLFFAIFIFWVPVGVKFFLFVNKIVLIVLDSATAGTRFLFGRLALPPGATNEAGEASLGFFLAFQALPTIMFFAALISALYYLRIMPLLIRGFAYVFTRLMRISGAESLCTSSNIFVGIESALVVRPHLREMTKSELTTILAAGMGTIASTVLAFYVLYLYEVLPTIAGHLVSASFLSAPAAVVMSKLIMPETEKPKTLGVHVKPYYERDDNLMMAIINGANSGLRYLGGIVALLAAFLGILALLNVIFGWLGGYANDLFGLNLEWSFEAFLGYIFYPFTLVLGIPPSDAFEIAKIIGERTIVTEVVSYQHLSQLISEGTLVHQRSAIIASYALCGFAHIASLAIFVGGIGGLVPERLKDLSRLGFRALLAATLACLMTGAVAGAFFSRASILLGQ</sequence>
<keyword evidence="5 7" id="KW-1133">Transmembrane helix</keyword>
<feature type="domain" description="Nucleoside transporter/FeoB GTPase Gate" evidence="10">
    <location>
        <begin position="104"/>
        <end position="198"/>
    </location>
</feature>
<evidence type="ECO:0000259" key="8">
    <source>
        <dbReference type="Pfam" id="PF01773"/>
    </source>
</evidence>
<dbReference type="InterPro" id="IPR011642">
    <property type="entry name" value="Gate_dom"/>
</dbReference>
<evidence type="ECO:0000313" key="11">
    <source>
        <dbReference type="EMBL" id="KKN43409.1"/>
    </source>
</evidence>
<dbReference type="Pfam" id="PF07670">
    <property type="entry name" value="Gate"/>
    <property type="match status" value="1"/>
</dbReference>
<dbReference type="GO" id="GO:0005337">
    <property type="term" value="F:nucleoside transmembrane transporter activity"/>
    <property type="evidence" value="ECO:0007669"/>
    <property type="project" value="InterPro"/>
</dbReference>
<keyword evidence="6 7" id="KW-0472">Membrane</keyword>
<evidence type="ECO:0000256" key="2">
    <source>
        <dbReference type="ARBA" id="ARBA00009033"/>
    </source>
</evidence>
<dbReference type="PANTHER" id="PTHR10590:SF4">
    <property type="entry name" value="SOLUTE CARRIER FAMILY 28 MEMBER 3"/>
    <property type="match status" value="1"/>
</dbReference>
<feature type="transmembrane region" description="Helical" evidence="7">
    <location>
        <begin position="369"/>
        <end position="394"/>
    </location>
</feature>
<feature type="transmembrane region" description="Helical" evidence="7">
    <location>
        <begin position="6"/>
        <end position="22"/>
    </location>
</feature>
<reference evidence="11" key="1">
    <citation type="journal article" date="2015" name="Nature">
        <title>Complex archaea that bridge the gap between prokaryotes and eukaryotes.</title>
        <authorList>
            <person name="Spang A."/>
            <person name="Saw J.H."/>
            <person name="Jorgensen S.L."/>
            <person name="Zaremba-Niedzwiedzka K."/>
            <person name="Martijn J."/>
            <person name="Lind A.E."/>
            <person name="van Eijk R."/>
            <person name="Schleper C."/>
            <person name="Guy L."/>
            <person name="Ettema T.J."/>
        </authorList>
    </citation>
    <scope>NUCLEOTIDE SEQUENCE</scope>
</reference>
<dbReference type="Pfam" id="PF07662">
    <property type="entry name" value="Nucleos_tra2_C"/>
    <property type="match status" value="1"/>
</dbReference>
<feature type="transmembrane region" description="Helical" evidence="7">
    <location>
        <begin position="100"/>
        <end position="123"/>
    </location>
</feature>
<dbReference type="AlphaFoldDB" id="A0A0F9QLT4"/>
<proteinExistence type="inferred from homology"/>
<evidence type="ECO:0000256" key="7">
    <source>
        <dbReference type="SAM" id="Phobius"/>
    </source>
</evidence>
<feature type="transmembrane region" description="Helical" evidence="7">
    <location>
        <begin position="306"/>
        <end position="325"/>
    </location>
</feature>